<name>A0A248UNE2_9HYPH</name>
<dbReference type="Proteomes" id="UP000215256">
    <property type="component" value="Plasmid unnamed1"/>
</dbReference>
<dbReference type="SMART" id="SM00079">
    <property type="entry name" value="PBPe"/>
    <property type="match status" value="1"/>
</dbReference>
<dbReference type="GO" id="GO:0016020">
    <property type="term" value="C:membrane"/>
    <property type="evidence" value="ECO:0007669"/>
    <property type="project" value="InterPro"/>
</dbReference>
<proteinExistence type="predicted"/>
<dbReference type="CDD" id="cd13530">
    <property type="entry name" value="PBP2_peptides_like"/>
    <property type="match status" value="1"/>
</dbReference>
<keyword evidence="1 2" id="KW-0732">Signal</keyword>
<evidence type="ECO:0000313" key="5">
    <source>
        <dbReference type="EMBL" id="ASV88363.1"/>
    </source>
</evidence>
<gene>
    <name evidence="5" type="ORF">CES85_3159</name>
</gene>
<feature type="domain" description="Ionotropic glutamate receptor C-terminal" evidence="4">
    <location>
        <begin position="23"/>
        <end position="242"/>
    </location>
</feature>
<dbReference type="InterPro" id="IPR001320">
    <property type="entry name" value="Iontro_rcpt_C"/>
</dbReference>
<dbReference type="GO" id="GO:0015276">
    <property type="term" value="F:ligand-gated monoatomic ion channel activity"/>
    <property type="evidence" value="ECO:0007669"/>
    <property type="project" value="InterPro"/>
</dbReference>
<dbReference type="Gene3D" id="3.40.190.10">
    <property type="entry name" value="Periplasmic binding protein-like II"/>
    <property type="match status" value="2"/>
</dbReference>
<dbReference type="EMBL" id="CP022605">
    <property type="protein sequence ID" value="ASV88363.1"/>
    <property type="molecule type" value="Genomic_DNA"/>
</dbReference>
<dbReference type="PANTHER" id="PTHR35936">
    <property type="entry name" value="MEMBRANE-BOUND LYTIC MUREIN TRANSGLYCOSYLASE F"/>
    <property type="match status" value="1"/>
</dbReference>
<protein>
    <submittedName>
        <fullName evidence="5">Bacterial extracellular solute-binding, 3 family protein</fullName>
    </submittedName>
</protein>
<feature type="domain" description="Solute-binding protein family 3/N-terminal" evidence="3">
    <location>
        <begin position="23"/>
        <end position="243"/>
    </location>
</feature>
<accession>A0A248UNE2</accession>
<dbReference type="OrthoDB" id="9814231at2"/>
<feature type="signal peptide" evidence="2">
    <location>
        <begin position="1"/>
        <end position="21"/>
    </location>
</feature>
<evidence type="ECO:0000259" key="4">
    <source>
        <dbReference type="SMART" id="SM00079"/>
    </source>
</evidence>
<geneLocation type="plasmid" evidence="5 6">
    <name>unnamed1</name>
</geneLocation>
<dbReference type="SUPFAM" id="SSF53850">
    <property type="entry name" value="Periplasmic binding protein-like II"/>
    <property type="match status" value="1"/>
</dbReference>
<evidence type="ECO:0000256" key="1">
    <source>
        <dbReference type="ARBA" id="ARBA00022729"/>
    </source>
</evidence>
<dbReference type="PANTHER" id="PTHR35936:SF17">
    <property type="entry name" value="ARGININE-BINDING EXTRACELLULAR PROTEIN ARTP"/>
    <property type="match status" value="1"/>
</dbReference>
<evidence type="ECO:0000256" key="2">
    <source>
        <dbReference type="SAM" id="SignalP"/>
    </source>
</evidence>
<dbReference type="AlphaFoldDB" id="A0A248UNE2"/>
<dbReference type="Pfam" id="PF00497">
    <property type="entry name" value="SBP_bac_3"/>
    <property type="match status" value="1"/>
</dbReference>
<feature type="chain" id="PRO_5012219314" evidence="2">
    <location>
        <begin position="22"/>
        <end position="259"/>
    </location>
</feature>
<reference evidence="5 6" key="1">
    <citation type="submission" date="2017-07" db="EMBL/GenBank/DDBJ databases">
        <title>Phylogenetic study on the rhizospheric bacterium Ochrobactrum sp. A44.</title>
        <authorList>
            <person name="Krzyzanowska D.M."/>
            <person name="Ossowicki A."/>
            <person name="Rajewska M."/>
            <person name="Maciag T."/>
            <person name="Kaczynski Z."/>
            <person name="Czerwicka M."/>
            <person name="Jafra S."/>
        </authorList>
    </citation>
    <scope>NUCLEOTIDE SEQUENCE [LARGE SCALE GENOMIC DNA]</scope>
    <source>
        <strain evidence="5 6">A44</strain>
        <plasmid evidence="5 6">unnamed1</plasmid>
    </source>
</reference>
<dbReference type="SMART" id="SM00062">
    <property type="entry name" value="PBPb"/>
    <property type="match status" value="1"/>
</dbReference>
<dbReference type="KEGG" id="och:CES85_3159"/>
<evidence type="ECO:0000259" key="3">
    <source>
        <dbReference type="SMART" id="SM00062"/>
    </source>
</evidence>
<organism evidence="5 6">
    <name type="scientific">Ochrobactrum quorumnocens</name>
    <dbReference type="NCBI Taxonomy" id="271865"/>
    <lineage>
        <taxon>Bacteria</taxon>
        <taxon>Pseudomonadati</taxon>
        <taxon>Pseudomonadota</taxon>
        <taxon>Alphaproteobacteria</taxon>
        <taxon>Hyphomicrobiales</taxon>
        <taxon>Brucellaceae</taxon>
        <taxon>Brucella/Ochrobactrum group</taxon>
        <taxon>Ochrobactrum</taxon>
    </lineage>
</organism>
<dbReference type="RefSeq" id="WP_095448335.1">
    <property type="nucleotide sequence ID" value="NZ_CP022605.1"/>
</dbReference>
<sequence length="259" mass="28120">MIKRAILFASVISMFAGAAHASDLNVASVAANVPFEFEDGSGNLVGFEVDLVNLIGERTGKKINYTQMPFNSIFATVQSGRADIAIGTVTITDKRLESVAFTQPHYDADACLTTSSNGDVKSLKDLNGKVLAVVTGTTGEMWATENKDKYRITEINRYDGVSEPMLDIATGRVAAFVHDCPIDAYYIKDKPQYAIVDTIPTNEQFAIMLAKDSPLLPELDAVISKLKKDGEIARIHEKWFGTAPAKDSSTVEVRPIPGK</sequence>
<dbReference type="InterPro" id="IPR001638">
    <property type="entry name" value="Solute-binding_3/MltF_N"/>
</dbReference>
<evidence type="ECO:0000313" key="6">
    <source>
        <dbReference type="Proteomes" id="UP000215256"/>
    </source>
</evidence>
<keyword evidence="5" id="KW-0614">Plasmid</keyword>